<evidence type="ECO:0000256" key="5">
    <source>
        <dbReference type="SAM" id="SignalP"/>
    </source>
</evidence>
<dbReference type="PANTHER" id="PTHR30061">
    <property type="entry name" value="MALTOSE-BINDING PERIPLASMIC PROTEIN"/>
    <property type="match status" value="1"/>
</dbReference>
<evidence type="ECO:0000256" key="3">
    <source>
        <dbReference type="ARBA" id="ARBA00022729"/>
    </source>
</evidence>
<evidence type="ECO:0000313" key="7">
    <source>
        <dbReference type="Proteomes" id="UP000294650"/>
    </source>
</evidence>
<dbReference type="Gene3D" id="3.40.190.10">
    <property type="entry name" value="Periplasmic binding protein-like II"/>
    <property type="match status" value="2"/>
</dbReference>
<dbReference type="OrthoDB" id="9766758at2"/>
<evidence type="ECO:0000256" key="4">
    <source>
        <dbReference type="SAM" id="MobiDB-lite"/>
    </source>
</evidence>
<comment type="similarity">
    <text evidence="1">Belongs to the bacterial solute-binding protein 1 family.</text>
</comment>
<accession>A0A4V2V1T7</accession>
<dbReference type="PANTHER" id="PTHR30061:SF50">
    <property type="entry name" value="MALTOSE_MALTODEXTRIN-BINDING PERIPLASMIC PROTEIN"/>
    <property type="match status" value="1"/>
</dbReference>
<keyword evidence="3 5" id="KW-0732">Signal</keyword>
<dbReference type="GO" id="GO:0042956">
    <property type="term" value="P:maltodextrin transmembrane transport"/>
    <property type="evidence" value="ECO:0007669"/>
    <property type="project" value="TreeGrafter"/>
</dbReference>
<feature type="signal peptide" evidence="5">
    <location>
        <begin position="1"/>
        <end position="19"/>
    </location>
</feature>
<proteinExistence type="inferred from homology"/>
<dbReference type="GO" id="GO:0055052">
    <property type="term" value="C:ATP-binding cassette (ABC) transporter complex, substrate-binding subunit-containing"/>
    <property type="evidence" value="ECO:0007669"/>
    <property type="project" value="TreeGrafter"/>
</dbReference>
<comment type="caution">
    <text evidence="6">The sequence shown here is derived from an EMBL/GenBank/DDBJ whole genome shotgun (WGS) entry which is preliminary data.</text>
</comment>
<organism evidence="6 7">
    <name type="scientific">Melghiribacillus thermohalophilus</name>
    <dbReference type="NCBI Taxonomy" id="1324956"/>
    <lineage>
        <taxon>Bacteria</taxon>
        <taxon>Bacillati</taxon>
        <taxon>Bacillota</taxon>
        <taxon>Bacilli</taxon>
        <taxon>Bacillales</taxon>
        <taxon>Bacillaceae</taxon>
        <taxon>Melghiribacillus</taxon>
    </lineage>
</organism>
<evidence type="ECO:0000256" key="2">
    <source>
        <dbReference type="ARBA" id="ARBA00022448"/>
    </source>
</evidence>
<dbReference type="RefSeq" id="WP_132371762.1">
    <property type="nucleotide sequence ID" value="NZ_SMAN01000009.1"/>
</dbReference>
<evidence type="ECO:0000313" key="6">
    <source>
        <dbReference type="EMBL" id="TCT22452.1"/>
    </source>
</evidence>
<dbReference type="Proteomes" id="UP000294650">
    <property type="component" value="Unassembled WGS sequence"/>
</dbReference>
<keyword evidence="7" id="KW-1185">Reference proteome</keyword>
<dbReference type="EMBL" id="SMAN01000009">
    <property type="protein sequence ID" value="TCT22452.1"/>
    <property type="molecule type" value="Genomic_DNA"/>
</dbReference>
<gene>
    <name evidence="6" type="ORF">EDD68_10999</name>
</gene>
<dbReference type="SUPFAM" id="SSF53850">
    <property type="entry name" value="Periplasmic binding protein-like II"/>
    <property type="match status" value="1"/>
</dbReference>
<reference evidence="6 7" key="1">
    <citation type="submission" date="2019-03" db="EMBL/GenBank/DDBJ databases">
        <title>Genomic Encyclopedia of Type Strains, Phase IV (KMG-IV): sequencing the most valuable type-strain genomes for metagenomic binning, comparative biology and taxonomic classification.</title>
        <authorList>
            <person name="Goeker M."/>
        </authorList>
    </citation>
    <scope>NUCLEOTIDE SEQUENCE [LARGE SCALE GENOMIC DNA]</scope>
    <source>
        <strain evidence="6 7">DSM 25894</strain>
    </source>
</reference>
<feature type="region of interest" description="Disordered" evidence="4">
    <location>
        <begin position="26"/>
        <end position="55"/>
    </location>
</feature>
<protein>
    <submittedName>
        <fullName evidence="6">Carbohydrate ABC transporter substrate-binding protein (CUT1 family)</fullName>
    </submittedName>
</protein>
<dbReference type="PROSITE" id="PS51257">
    <property type="entry name" value="PROKAR_LIPOPROTEIN"/>
    <property type="match status" value="1"/>
</dbReference>
<feature type="chain" id="PRO_5038787495" evidence="5">
    <location>
        <begin position="20"/>
        <end position="431"/>
    </location>
</feature>
<dbReference type="InterPro" id="IPR006059">
    <property type="entry name" value="SBP"/>
</dbReference>
<name>A0A4V2V1T7_9BACI</name>
<keyword evidence="2" id="KW-0813">Transport</keyword>
<evidence type="ECO:0000256" key="1">
    <source>
        <dbReference type="ARBA" id="ARBA00008520"/>
    </source>
</evidence>
<dbReference type="GO" id="GO:0015768">
    <property type="term" value="P:maltose transport"/>
    <property type="evidence" value="ECO:0007669"/>
    <property type="project" value="TreeGrafter"/>
</dbReference>
<dbReference type="AlphaFoldDB" id="A0A4V2V1T7"/>
<dbReference type="Pfam" id="PF13416">
    <property type="entry name" value="SBP_bac_8"/>
    <property type="match status" value="1"/>
</dbReference>
<sequence>MKKSISFLFLFLFLLGLLAACGPSRDTVKDSGADEQNPTASEGEQESSAEGDKPEKLVVWINDEESQKKALEDIFAKYEEKTGIQIETVPMSMLDQVEAISLDGPAGRGPDVYFQPHDRIGDLVLRSLAEPVDLSDVREQYVETAINAVTYDGKIWGVPSVVETYGVIYNKKLVDRAPETIDDLMAIAEEYTNPEKDEYGFLMEAANFYFAYPFFKTYGGYVFHKEGSTYDIEDIGLANEGAVKGGELIQSWFKNGYIPVEINPDIMNGLFLDEKAAVVLTGPWALPDYKEKLGDNLGTSVLPKIEGEVAESFVGVKSWILSPYSEHKTWAVDLMKFVTNEENSLQYFEVAGEMPANQAALNSNTVQNDELIKAFAEQVQYGDPMPSAPEIQQVWEPINNALSFIANGEPVEPTLQEAVNLIKENIQAAKQ</sequence>
<dbReference type="GO" id="GO:1901982">
    <property type="term" value="F:maltose binding"/>
    <property type="evidence" value="ECO:0007669"/>
    <property type="project" value="TreeGrafter"/>
</dbReference>